<feature type="region of interest" description="Disordered" evidence="1">
    <location>
        <begin position="873"/>
        <end position="913"/>
    </location>
</feature>
<feature type="region of interest" description="Disordered" evidence="1">
    <location>
        <begin position="732"/>
        <end position="751"/>
    </location>
</feature>
<evidence type="ECO:0000256" key="1">
    <source>
        <dbReference type="SAM" id="MobiDB-lite"/>
    </source>
</evidence>
<feature type="region of interest" description="Disordered" evidence="1">
    <location>
        <begin position="1"/>
        <end position="20"/>
    </location>
</feature>
<feature type="compositionally biased region" description="Polar residues" evidence="1">
    <location>
        <begin position="362"/>
        <end position="394"/>
    </location>
</feature>
<reference evidence="2" key="1">
    <citation type="submission" date="2016-03" db="EMBL/GenBank/DDBJ databases">
        <title>Mechanisms controlling the formation of the plant cell surface in tip-growing cells are functionally conserved among land plants.</title>
        <authorList>
            <person name="Honkanen S."/>
            <person name="Jones V.A."/>
            <person name="Morieri G."/>
            <person name="Champion C."/>
            <person name="Hetherington A.J."/>
            <person name="Kelly S."/>
            <person name="Saint-Marcoux D."/>
            <person name="Proust H."/>
            <person name="Prescott H."/>
            <person name="Dolan L."/>
        </authorList>
    </citation>
    <scope>NUCLEOTIDE SEQUENCE [LARGE SCALE GENOMIC DNA]</scope>
    <source>
        <tissue evidence="2">Whole gametophyte</tissue>
    </source>
</reference>
<feature type="compositionally biased region" description="Pro residues" evidence="1">
    <location>
        <begin position="1499"/>
        <end position="1509"/>
    </location>
</feature>
<dbReference type="InterPro" id="IPR045882">
    <property type="entry name" value="GPT1/2"/>
</dbReference>
<feature type="compositionally biased region" description="Polar residues" evidence="1">
    <location>
        <begin position="1184"/>
        <end position="1199"/>
    </location>
</feature>
<feature type="compositionally biased region" description="Basic and acidic residues" evidence="1">
    <location>
        <begin position="902"/>
        <end position="912"/>
    </location>
</feature>
<feature type="region of interest" description="Disordered" evidence="1">
    <location>
        <begin position="1351"/>
        <end position="1383"/>
    </location>
</feature>
<keyword evidence="3" id="KW-1185">Reference proteome</keyword>
<evidence type="ECO:0000313" key="2">
    <source>
        <dbReference type="EMBL" id="OAE34593.1"/>
    </source>
</evidence>
<feature type="compositionally biased region" description="Polar residues" evidence="1">
    <location>
        <begin position="1094"/>
        <end position="1104"/>
    </location>
</feature>
<gene>
    <name evidence="2" type="ORF">AXG93_167s1040</name>
</gene>
<organism evidence="2 3">
    <name type="scientific">Marchantia polymorpha subsp. ruderalis</name>
    <dbReference type="NCBI Taxonomy" id="1480154"/>
    <lineage>
        <taxon>Eukaryota</taxon>
        <taxon>Viridiplantae</taxon>
        <taxon>Streptophyta</taxon>
        <taxon>Embryophyta</taxon>
        <taxon>Marchantiophyta</taxon>
        <taxon>Marchantiopsida</taxon>
        <taxon>Marchantiidae</taxon>
        <taxon>Marchantiales</taxon>
        <taxon>Marchantiaceae</taxon>
        <taxon>Marchantia</taxon>
    </lineage>
</organism>
<feature type="region of interest" description="Disordered" evidence="1">
    <location>
        <begin position="233"/>
        <end position="293"/>
    </location>
</feature>
<dbReference type="EMBL" id="LVLJ01000377">
    <property type="protein sequence ID" value="OAE34593.1"/>
    <property type="molecule type" value="Genomic_DNA"/>
</dbReference>
<feature type="compositionally biased region" description="Basic and acidic residues" evidence="1">
    <location>
        <begin position="1422"/>
        <end position="1434"/>
    </location>
</feature>
<evidence type="ECO:0000313" key="3">
    <source>
        <dbReference type="Proteomes" id="UP000077202"/>
    </source>
</evidence>
<feature type="region of interest" description="Disordered" evidence="1">
    <location>
        <begin position="835"/>
        <end position="856"/>
    </location>
</feature>
<feature type="region of interest" description="Disordered" evidence="1">
    <location>
        <begin position="760"/>
        <end position="801"/>
    </location>
</feature>
<dbReference type="GO" id="GO:0008017">
    <property type="term" value="F:microtubule binding"/>
    <property type="evidence" value="ECO:0007669"/>
    <property type="project" value="InterPro"/>
</dbReference>
<feature type="region of interest" description="Disordered" evidence="1">
    <location>
        <begin position="653"/>
        <end position="699"/>
    </location>
</feature>
<feature type="region of interest" description="Disordered" evidence="1">
    <location>
        <begin position="1000"/>
        <end position="1031"/>
    </location>
</feature>
<feature type="compositionally biased region" description="Basic and acidic residues" evidence="1">
    <location>
        <begin position="1000"/>
        <end position="1012"/>
    </location>
</feature>
<dbReference type="Proteomes" id="UP000077202">
    <property type="component" value="Unassembled WGS sequence"/>
</dbReference>
<dbReference type="PANTHER" id="PTHR33737">
    <property type="entry name" value="OS05G0121800 PROTEIN"/>
    <property type="match status" value="1"/>
</dbReference>
<feature type="region of interest" description="Disordered" evidence="1">
    <location>
        <begin position="1171"/>
        <end position="1209"/>
    </location>
</feature>
<feature type="region of interest" description="Disordered" evidence="1">
    <location>
        <begin position="534"/>
        <end position="630"/>
    </location>
</feature>
<feature type="compositionally biased region" description="Polar residues" evidence="1">
    <location>
        <begin position="1357"/>
        <end position="1371"/>
    </location>
</feature>
<feature type="region of interest" description="Disordered" evidence="1">
    <location>
        <begin position="1130"/>
        <end position="1153"/>
    </location>
</feature>
<dbReference type="PANTHER" id="PTHR33737:SF2">
    <property type="entry name" value="OS12G0102700 PROTEIN"/>
    <property type="match status" value="1"/>
</dbReference>
<feature type="region of interest" description="Disordered" evidence="1">
    <location>
        <begin position="1413"/>
        <end position="1535"/>
    </location>
</feature>
<proteinExistence type="predicted"/>
<feature type="region of interest" description="Disordered" evidence="1">
    <location>
        <begin position="342"/>
        <end position="394"/>
    </location>
</feature>
<feature type="compositionally biased region" description="Low complexity" evidence="1">
    <location>
        <begin position="534"/>
        <end position="557"/>
    </location>
</feature>
<feature type="region of interest" description="Disordered" evidence="1">
    <location>
        <begin position="1094"/>
        <end position="1118"/>
    </location>
</feature>
<accession>A0A176WPX1</accession>
<sequence length="1535" mass="164168">MHAASMRCGEARHAIHEDGARQRALRMATGSLNVGGSDELSKDDFRTQNAGVSDKDWETRAPSIRFFRYVKSVNAPQSCTLEAGFAGWRFLDSDEGMGRGNIELTADDSLLPTTVSPPEDKPVASVLRLPPSVKNVKKAPGDRHISAGSQEAVSNNSCSTLEVHVEENAAPSYSALPSTMDINCQGSSHLTKSEAGAKELEILNSKVTMARSEEKPLSKIVLTPTRARAVSWNDTGSKFAEGQQAKETGKLEENIDDGKENRSNQDQSQVGAKFADPPGSNVPPRKTRSARAMHSLRKSLAWDKAFSTDEGILDGDELPLVAKTPRKPVVLPPLDLPDIMALVSPPPKPAPSPSVDAPKPNLENNSSLASKPTPDSSEQLPNAPSLGPSNNSKSTIELGGKEVVYTIGKVNVPIVSSAKQPTSQSFSSAITSPTDIKALSAIPRPVPVIQVIEEAVEKGTKLRLPGSLAHGHLDLSRGISTQKLEKVVDGPLKYELHAKGQKDLESVVKLQQKDMEPAVQVKPMKETLTLTRCRSTSSLIKPPSTSSSLSKKVSSVSKKVKDTLGRVLPGSMGGRSSASRKAIAETAHADRLRPIGNVPQTPPSSSSALSSSGLKVPGSPGPSYLTRSKSARAAAANPVAEGTQKTGLFADLSNRNTSSNAHGKPPQAKATSKGESIWGSLRSKAGSSSTKGVENVKQKTPICCSPRDLKKTGGFEDETPQSIVHDLEEMHSKATRDISSQSSKRSGLRLPSPKIGFFDAGRPAGAPEKPPVAVTDALPKHGLPPRPPSQHGSTSARFAPPAPVDPLLAAVRGYLSSGIPNPPHVTRATFKSGRKGLVPSASAPASPRKNTEMLSPGTHQAVTGRYLTSRSNSTRVHILASPEPRKEASGAARKLSLEDNDQQAKQRAREAEDAVIESFSESVGCEEEVPKTEDVLLLQSSSQPTEIHPDSTCFDAMDTFAKYQVESAEVKKTHRNNGAFPDTSSQTATDMDVMDVTSKEEQVEGKATDDKCQGSSVSNYEPELSCTPDGRNVPSLVTEVIENVLVEGTPGSKNGSMEDLVTSFNNSPSIQSTFWNLQSSSRAQVDDSIPSMNELSPIVNSTSPENRESLGSKDSGVSVKADITDQVCDLRTPNDHHEKFNSEHASSSLGRDHGRRKSIFGWQEMHATLSSPLSDGARSEEQAAKSQQSDMSVSPPTSQEKLKARASFDLSTNIPSPLVEKSLADDFNAEQVDDVRKQEPGQIMNGSYIDDMRAHSFEQRNAWDSSTQCCSSAEKEVETSVVHPTKSPEKEILQSKLEDFFDSHWSGWPVLETSTSSTSTSRTPVVSGFLASSTPDYRRCSDGAEHSLDENFDSFKKTTSPKSDADTSVDNSKPPAVNRGLLSTAMEGSRLSITPPLKKERGLLALARSAVSRLTSSGGSSPRHESSKAIDRDGPGSGSFRKSRRNKSNTTTKTVDPGENNEHGGPQSPFSEERIRALEAAVQEAILMKSTGAVQHSPPNKPQAPPNPWSPVKRPGQQPGPFDCTKKTAVNALGL</sequence>
<feature type="compositionally biased region" description="Basic and acidic residues" evidence="1">
    <location>
        <begin position="247"/>
        <end position="263"/>
    </location>
</feature>
<name>A0A176WPX1_MARPO</name>
<protein>
    <submittedName>
        <fullName evidence="2">Uncharacterized protein</fullName>
    </submittedName>
</protein>
<feature type="compositionally biased region" description="Basic and acidic residues" evidence="1">
    <location>
        <begin position="1132"/>
        <end position="1142"/>
    </location>
</feature>
<comment type="caution">
    <text evidence="2">The sequence shown here is derived from an EMBL/GenBank/DDBJ whole genome shotgun (WGS) entry which is preliminary data.</text>
</comment>
<feature type="compositionally biased region" description="Basic and acidic residues" evidence="1">
    <location>
        <begin position="9"/>
        <end position="20"/>
    </location>
</feature>